<dbReference type="AlphaFoldDB" id="A0A8I5N693"/>
<protein>
    <submittedName>
        <fullName evidence="1">Uncharacterized protein</fullName>
    </submittedName>
</protein>
<accession>A0A8I5N693</accession>
<dbReference type="Ensembl" id="ENSPANT00000074752.1">
    <property type="protein sequence ID" value="ENSPANP00000048209.1"/>
    <property type="gene ID" value="ENSPANG00000037472.1"/>
</dbReference>
<evidence type="ECO:0000313" key="1">
    <source>
        <dbReference type="Ensembl" id="ENSPANP00000048209.1"/>
    </source>
</evidence>
<proteinExistence type="predicted"/>
<sequence>MSGWGRKQGRGRCQTRPATSGPGLWIQGNDIIRNFIYFILFFFFLRGSLALSPRLEGSGAISAHCNLHLPGSSDSPASASRVAGITGMSHRAQQELIFMYSVRQGSGQMIISKVDQVSLIKSTYNLIRLFFFLRQGLTLSLRLECTGMILAHCNLHLPDSSDSHASVSQAAGITGACHNTWLIFVFLLRDGILPSWLASNSRPQVICPPRPPKVLRLQA</sequence>
<dbReference type="PANTHER" id="PTHR12138">
    <property type="entry name" value="PRIMATE-EXPANDED PROTEIN FAMILY"/>
    <property type="match status" value="1"/>
</dbReference>
<reference evidence="1" key="2">
    <citation type="submission" date="2025-08" db="UniProtKB">
        <authorList>
            <consortium name="Ensembl"/>
        </authorList>
    </citation>
    <scope>IDENTIFICATION</scope>
</reference>
<keyword evidence="2" id="KW-1185">Reference proteome</keyword>
<name>A0A8I5N693_PAPAN</name>
<reference evidence="1 2" key="1">
    <citation type="submission" date="2012-03" db="EMBL/GenBank/DDBJ databases">
        <title>Whole Genome Assembly of Papio anubis.</title>
        <authorList>
            <person name="Liu Y.L."/>
            <person name="Abraham K.A."/>
            <person name="Akbar H.A."/>
            <person name="Ali S.A."/>
            <person name="Anosike U.A."/>
            <person name="Aqrawi P.A."/>
            <person name="Arias F.A."/>
            <person name="Attaway T.A."/>
            <person name="Awwad R.A."/>
            <person name="Babu C.B."/>
            <person name="Bandaranaike D.B."/>
            <person name="Battles P.B."/>
            <person name="Bell A.B."/>
            <person name="Beltran B.B."/>
            <person name="Berhane-Mersha D.B."/>
            <person name="Bess C.B."/>
            <person name="Bickham C.B."/>
            <person name="Bolden T.B."/>
            <person name="Carter K.C."/>
            <person name="Chau D.C."/>
            <person name="Chavez A.C."/>
            <person name="Clerc-Blankenburg K.C."/>
            <person name="Coyle M.C."/>
            <person name="Dao M.D."/>
            <person name="Davila M.L.D."/>
            <person name="Davy-Carroll L.D."/>
            <person name="Denson S.D."/>
            <person name="Dinh H.D."/>
            <person name="Fernandez S.F."/>
            <person name="Fernando P.F."/>
            <person name="Forbes L.F."/>
            <person name="Francis C.F."/>
            <person name="Francisco L.F."/>
            <person name="Fu Q.F."/>
            <person name="Garcia-Iii R.G."/>
            <person name="Garrett T.G."/>
            <person name="Gross S.G."/>
            <person name="Gubbala S.G."/>
            <person name="Hirani K.H."/>
            <person name="Hogues M.H."/>
            <person name="Hollins B.H."/>
            <person name="Jackson L.J."/>
            <person name="Javaid M.J."/>
            <person name="Jhangiani S.J."/>
            <person name="Johnson A.J."/>
            <person name="Johnson B.J."/>
            <person name="Jones J.J."/>
            <person name="Joshi V.J."/>
            <person name="Kalu J.K."/>
            <person name="Khan N.K."/>
            <person name="Korchina V.K."/>
            <person name="Kovar C.K."/>
            <person name="Lago L.L."/>
            <person name="Lara F.L."/>
            <person name="Le T.-K.L."/>
            <person name="Lee S.L."/>
            <person name="Legall-Iii F.L."/>
            <person name="Lemon S.L."/>
            <person name="Liu J.L."/>
            <person name="Liu Y.-S.L."/>
            <person name="Liyanage D.L."/>
            <person name="Lopez J.L."/>
            <person name="Lorensuhewa L.L."/>
            <person name="Mata R.M."/>
            <person name="Mathew T.M."/>
            <person name="Mercado C.M."/>
            <person name="Mercado I.M."/>
            <person name="Morales K.M."/>
            <person name="Morgan M.M."/>
            <person name="Munidasa M.M."/>
            <person name="Ngo D.N."/>
            <person name="Nguyen L.N."/>
            <person name="Nguyen T.N."/>
            <person name="Nguyen N.N."/>
            <person name="Obregon M.O."/>
            <person name="Okwuonu G.O."/>
            <person name="Ongeri F.O."/>
            <person name="Onwere C.O."/>
            <person name="Osifeso I.O."/>
            <person name="Parra A.P."/>
            <person name="Patil S.P."/>
            <person name="Perez A.P."/>
            <person name="Perez Y.P."/>
            <person name="Pham C.P."/>
            <person name="Pu L.-L.P."/>
            <person name="Puazo M.P."/>
            <person name="Quiroz J.Q."/>
            <person name="Rouhana J.R."/>
            <person name="Ruiz M.R."/>
            <person name="Ruiz S.-J.R."/>
            <person name="Saada N.S."/>
            <person name="Santibanez J.S."/>
            <person name="Scheel M.S."/>
            <person name="Schneider B.S."/>
            <person name="Simmons D.S."/>
            <person name="Sisson I.S."/>
            <person name="Tang L.-Y.T."/>
            <person name="Thornton R.T."/>
            <person name="Tisius J.T."/>
            <person name="Toledanes G.T."/>
            <person name="Trejos Z.T."/>
            <person name="Usmani K.U."/>
            <person name="Varghese R.V."/>
            <person name="Vattathil S.V."/>
            <person name="Vee V.V."/>
            <person name="Walker D.W."/>
            <person name="Weissenberger G.W."/>
            <person name="White C.W."/>
            <person name="Williams A.W."/>
            <person name="Woodworth J.W."/>
            <person name="Wright R.W."/>
            <person name="Zhu Y.Z."/>
            <person name="Han Y.H."/>
            <person name="Newsham I.N."/>
            <person name="Nazareth L.N."/>
            <person name="Worley K.W."/>
            <person name="Muzny D.M."/>
            <person name="Rogers J.R."/>
            <person name="Gibbs R.G."/>
        </authorList>
    </citation>
    <scope>NUCLEOTIDE SEQUENCE [LARGE SCALE GENOMIC DNA]</scope>
</reference>
<dbReference type="PANTHER" id="PTHR12138:SF161">
    <property type="entry name" value="SECRETED PROTEIN"/>
    <property type="match status" value="1"/>
</dbReference>
<evidence type="ECO:0000313" key="2">
    <source>
        <dbReference type="Proteomes" id="UP000028761"/>
    </source>
</evidence>
<organism evidence="1 2">
    <name type="scientific">Papio anubis</name>
    <name type="common">Olive baboon</name>
    <dbReference type="NCBI Taxonomy" id="9555"/>
    <lineage>
        <taxon>Eukaryota</taxon>
        <taxon>Metazoa</taxon>
        <taxon>Chordata</taxon>
        <taxon>Craniata</taxon>
        <taxon>Vertebrata</taxon>
        <taxon>Euteleostomi</taxon>
        <taxon>Mammalia</taxon>
        <taxon>Eutheria</taxon>
        <taxon>Euarchontoglires</taxon>
        <taxon>Primates</taxon>
        <taxon>Haplorrhini</taxon>
        <taxon>Catarrhini</taxon>
        <taxon>Cercopithecidae</taxon>
        <taxon>Cercopithecinae</taxon>
        <taxon>Papio</taxon>
    </lineage>
</organism>
<dbReference type="PRINTS" id="PR02045">
    <property type="entry name" value="F138DOMAIN"/>
</dbReference>
<reference evidence="1" key="3">
    <citation type="submission" date="2025-09" db="UniProtKB">
        <authorList>
            <consortium name="Ensembl"/>
        </authorList>
    </citation>
    <scope>IDENTIFICATION</scope>
</reference>
<dbReference type="GeneTree" id="ENSGT01150000286943"/>
<dbReference type="Proteomes" id="UP000028761">
    <property type="component" value="Chromosome 8"/>
</dbReference>